<protein>
    <submittedName>
        <fullName evidence="1">Uncharacterized protein</fullName>
    </submittedName>
</protein>
<gene>
    <name evidence="1" type="ORF">S01H4_08840</name>
</gene>
<evidence type="ECO:0000313" key="1">
    <source>
        <dbReference type="EMBL" id="GAG72088.1"/>
    </source>
</evidence>
<dbReference type="AlphaFoldDB" id="X1AHB3"/>
<proteinExistence type="predicted"/>
<organism evidence="1">
    <name type="scientific">marine sediment metagenome</name>
    <dbReference type="NCBI Taxonomy" id="412755"/>
    <lineage>
        <taxon>unclassified sequences</taxon>
        <taxon>metagenomes</taxon>
        <taxon>ecological metagenomes</taxon>
    </lineage>
</organism>
<name>X1AHB3_9ZZZZ</name>
<sequence>MFNRSENNPEEEKNLLGYMAKNRILGFEGKIGFEFNKQNLRISEMEEK</sequence>
<accession>X1AHB3</accession>
<comment type="caution">
    <text evidence="1">The sequence shown here is derived from an EMBL/GenBank/DDBJ whole genome shotgun (WGS) entry which is preliminary data.</text>
</comment>
<reference evidence="1" key="1">
    <citation type="journal article" date="2014" name="Front. Microbiol.">
        <title>High frequency of phylogenetically diverse reductive dehalogenase-homologous genes in deep subseafloor sedimentary metagenomes.</title>
        <authorList>
            <person name="Kawai M."/>
            <person name="Futagami T."/>
            <person name="Toyoda A."/>
            <person name="Takaki Y."/>
            <person name="Nishi S."/>
            <person name="Hori S."/>
            <person name="Arai W."/>
            <person name="Tsubouchi T."/>
            <person name="Morono Y."/>
            <person name="Uchiyama I."/>
            <person name="Ito T."/>
            <person name="Fujiyama A."/>
            <person name="Inagaki F."/>
            <person name="Takami H."/>
        </authorList>
    </citation>
    <scope>NUCLEOTIDE SEQUENCE</scope>
    <source>
        <strain evidence="1">Expedition CK06-06</strain>
    </source>
</reference>
<dbReference type="EMBL" id="BART01003102">
    <property type="protein sequence ID" value="GAG72088.1"/>
    <property type="molecule type" value="Genomic_DNA"/>
</dbReference>